<dbReference type="GO" id="GO:0016491">
    <property type="term" value="F:oxidoreductase activity"/>
    <property type="evidence" value="ECO:0007669"/>
    <property type="project" value="UniProtKB-KW"/>
</dbReference>
<dbReference type="SUPFAM" id="SSF54292">
    <property type="entry name" value="2Fe-2S ferredoxin-like"/>
    <property type="match status" value="1"/>
</dbReference>
<dbReference type="PANTHER" id="PTHR44379:SF2">
    <property type="entry name" value="BLR6218 PROTEIN"/>
    <property type="match status" value="1"/>
</dbReference>
<dbReference type="InterPro" id="IPR006058">
    <property type="entry name" value="2Fe2S_fd_BS"/>
</dbReference>
<dbReference type="PROSITE" id="PS00197">
    <property type="entry name" value="2FE2S_FER_1"/>
    <property type="match status" value="1"/>
</dbReference>
<reference evidence="7" key="1">
    <citation type="submission" date="2023-01" db="EMBL/GenBank/DDBJ databases">
        <title>The genome sequence of Kordiimonadaceae bacterium 6D33.</title>
        <authorList>
            <person name="Liu Y."/>
        </authorList>
    </citation>
    <scope>NUCLEOTIDE SEQUENCE</scope>
    <source>
        <strain evidence="7">6D33</strain>
    </source>
</reference>
<evidence type="ECO:0000256" key="2">
    <source>
        <dbReference type="ARBA" id="ARBA00022723"/>
    </source>
</evidence>
<dbReference type="EMBL" id="CP116805">
    <property type="protein sequence ID" value="WCL53529.1"/>
    <property type="molecule type" value="Genomic_DNA"/>
</dbReference>
<evidence type="ECO:0000313" key="7">
    <source>
        <dbReference type="EMBL" id="WCL53529.1"/>
    </source>
</evidence>
<organism evidence="7 8">
    <name type="scientific">Gimibacter soli</name>
    <dbReference type="NCBI Taxonomy" id="3024400"/>
    <lineage>
        <taxon>Bacteria</taxon>
        <taxon>Pseudomonadati</taxon>
        <taxon>Pseudomonadota</taxon>
        <taxon>Alphaproteobacteria</taxon>
        <taxon>Kordiimonadales</taxon>
        <taxon>Temperatibacteraceae</taxon>
        <taxon>Gimibacter</taxon>
    </lineage>
</organism>
<dbReference type="Pfam" id="PF01799">
    <property type="entry name" value="Fer2_2"/>
    <property type="match status" value="1"/>
</dbReference>
<dbReference type="GO" id="GO:0051537">
    <property type="term" value="F:2 iron, 2 sulfur cluster binding"/>
    <property type="evidence" value="ECO:0007669"/>
    <property type="project" value="UniProtKB-KW"/>
</dbReference>
<evidence type="ECO:0000256" key="1">
    <source>
        <dbReference type="ARBA" id="ARBA00022714"/>
    </source>
</evidence>
<dbReference type="InterPro" id="IPR051452">
    <property type="entry name" value="Diverse_Oxidoreductases"/>
</dbReference>
<evidence type="ECO:0000313" key="8">
    <source>
        <dbReference type="Proteomes" id="UP001217500"/>
    </source>
</evidence>
<dbReference type="Gene3D" id="1.10.150.120">
    <property type="entry name" value="[2Fe-2S]-binding domain"/>
    <property type="match status" value="1"/>
</dbReference>
<dbReference type="PROSITE" id="PS51085">
    <property type="entry name" value="2FE2S_FER_2"/>
    <property type="match status" value="1"/>
</dbReference>
<keyword evidence="5" id="KW-0411">Iron-sulfur</keyword>
<dbReference type="InterPro" id="IPR012675">
    <property type="entry name" value="Beta-grasp_dom_sf"/>
</dbReference>
<dbReference type="Proteomes" id="UP001217500">
    <property type="component" value="Chromosome"/>
</dbReference>
<dbReference type="AlphaFoldDB" id="A0AAE9XVB4"/>
<gene>
    <name evidence="7" type="ORF">PH603_13375</name>
</gene>
<protein>
    <submittedName>
        <fullName evidence="7">(2Fe-2S)-binding protein</fullName>
    </submittedName>
</protein>
<dbReference type="GO" id="GO:0046872">
    <property type="term" value="F:metal ion binding"/>
    <property type="evidence" value="ECO:0007669"/>
    <property type="project" value="UniProtKB-KW"/>
</dbReference>
<feature type="domain" description="2Fe-2S ferredoxin-type" evidence="6">
    <location>
        <begin position="2"/>
        <end position="78"/>
    </location>
</feature>
<keyword evidence="2" id="KW-0479">Metal-binding</keyword>
<evidence type="ECO:0000256" key="3">
    <source>
        <dbReference type="ARBA" id="ARBA00023002"/>
    </source>
</evidence>
<dbReference type="InterPro" id="IPR036884">
    <property type="entry name" value="2Fe-2S-bd_dom_sf"/>
</dbReference>
<dbReference type="RefSeq" id="WP_289503041.1">
    <property type="nucleotide sequence ID" value="NZ_CP116805.1"/>
</dbReference>
<dbReference type="PANTHER" id="PTHR44379">
    <property type="entry name" value="OXIDOREDUCTASE WITH IRON-SULFUR SUBUNIT"/>
    <property type="match status" value="1"/>
</dbReference>
<dbReference type="InterPro" id="IPR036010">
    <property type="entry name" value="2Fe-2S_ferredoxin-like_sf"/>
</dbReference>
<accession>A0AAE9XVB4</accession>
<evidence type="ECO:0000259" key="6">
    <source>
        <dbReference type="PROSITE" id="PS51085"/>
    </source>
</evidence>
<dbReference type="InterPro" id="IPR001041">
    <property type="entry name" value="2Fe-2S_ferredoxin-type"/>
</dbReference>
<keyword evidence="1" id="KW-0001">2Fe-2S</keyword>
<evidence type="ECO:0000256" key="5">
    <source>
        <dbReference type="ARBA" id="ARBA00023014"/>
    </source>
</evidence>
<dbReference type="KEGG" id="gso:PH603_13375"/>
<proteinExistence type="predicted"/>
<dbReference type="Gene3D" id="3.10.20.30">
    <property type="match status" value="1"/>
</dbReference>
<sequence length="155" mass="16469">MTRVSLTINGQPRQFDGDGEMPLLWHLREGAGLKGTKFGCGIGACGACTVHIDGTAARSCSVPMSTLEGANITTIEGLAEGARLHAVQEAWIAEDVAQCGYCQAGQIMAVAAFLKDYPEPTDQDIAENITNLCRCGTYVRVRKAIKRAAKSLQPA</sequence>
<evidence type="ECO:0000256" key="4">
    <source>
        <dbReference type="ARBA" id="ARBA00023004"/>
    </source>
</evidence>
<keyword evidence="4" id="KW-0408">Iron</keyword>
<dbReference type="Pfam" id="PF00111">
    <property type="entry name" value="Fer2"/>
    <property type="match status" value="1"/>
</dbReference>
<keyword evidence="8" id="KW-1185">Reference proteome</keyword>
<keyword evidence="3" id="KW-0560">Oxidoreductase</keyword>
<dbReference type="SUPFAM" id="SSF47741">
    <property type="entry name" value="CO dehydrogenase ISP C-domain like"/>
    <property type="match status" value="1"/>
</dbReference>
<dbReference type="InterPro" id="IPR002888">
    <property type="entry name" value="2Fe-2S-bd"/>
</dbReference>
<name>A0AAE9XVB4_9PROT</name>
<dbReference type="CDD" id="cd00207">
    <property type="entry name" value="fer2"/>
    <property type="match status" value="1"/>
</dbReference>